<dbReference type="GO" id="GO:0003735">
    <property type="term" value="F:structural constituent of ribosome"/>
    <property type="evidence" value="ECO:0007669"/>
    <property type="project" value="InterPro"/>
</dbReference>
<dbReference type="CDD" id="cd00427">
    <property type="entry name" value="Ribosomal_L29_HIP"/>
    <property type="match status" value="1"/>
</dbReference>
<protein>
    <recommendedName>
        <fullName evidence="4 5">Large ribosomal subunit protein uL29</fullName>
    </recommendedName>
</protein>
<dbReference type="PANTHER" id="PTHR10916:SF0">
    <property type="entry name" value="LARGE RIBOSOMAL SUBUNIT PROTEIN UL29C"/>
    <property type="match status" value="1"/>
</dbReference>
<dbReference type="InterPro" id="IPR001854">
    <property type="entry name" value="Ribosomal_uL29"/>
</dbReference>
<dbReference type="FunFam" id="1.10.287.310:FF:000001">
    <property type="entry name" value="50S ribosomal protein L29"/>
    <property type="match status" value="1"/>
</dbReference>
<dbReference type="Pfam" id="PF00831">
    <property type="entry name" value="Ribosomal_L29"/>
    <property type="match status" value="1"/>
</dbReference>
<organism evidence="6 7">
    <name type="scientific">Sedimenticola thiotaurini</name>
    <dbReference type="NCBI Taxonomy" id="1543721"/>
    <lineage>
        <taxon>Bacteria</taxon>
        <taxon>Pseudomonadati</taxon>
        <taxon>Pseudomonadota</taxon>
        <taxon>Gammaproteobacteria</taxon>
        <taxon>Chromatiales</taxon>
        <taxon>Sedimenticolaceae</taxon>
        <taxon>Sedimenticola</taxon>
    </lineage>
</organism>
<dbReference type="GO" id="GO:0022625">
    <property type="term" value="C:cytosolic large ribosomal subunit"/>
    <property type="evidence" value="ECO:0007669"/>
    <property type="project" value="TreeGrafter"/>
</dbReference>
<keyword evidence="3 5" id="KW-0687">Ribonucleoprotein</keyword>
<evidence type="ECO:0000256" key="3">
    <source>
        <dbReference type="ARBA" id="ARBA00023274"/>
    </source>
</evidence>
<dbReference type="Proteomes" id="UP000317355">
    <property type="component" value="Unassembled WGS sequence"/>
</dbReference>
<dbReference type="STRING" id="1543721.AAY24_14525"/>
<dbReference type="NCBIfam" id="TIGR00012">
    <property type="entry name" value="L29"/>
    <property type="match status" value="1"/>
</dbReference>
<comment type="similarity">
    <text evidence="1 5">Belongs to the universal ribosomal protein uL29 family.</text>
</comment>
<gene>
    <name evidence="5 6" type="primary">rpmC</name>
    <name evidence="6" type="ORF">FHK82_15845</name>
</gene>
<evidence type="ECO:0000313" key="7">
    <source>
        <dbReference type="Proteomes" id="UP000317355"/>
    </source>
</evidence>
<reference evidence="6 7" key="1">
    <citation type="submission" date="2019-07" db="EMBL/GenBank/DDBJ databases">
        <title>The pathways for chlorine oxyanion respiration interact through the shared metabolite chlorate.</title>
        <authorList>
            <person name="Barnum T.P."/>
            <person name="Cheng Y."/>
            <person name="Hill K.A."/>
            <person name="Lucas L.N."/>
            <person name="Carlson H.K."/>
            <person name="Coates J.D."/>
        </authorList>
    </citation>
    <scope>NUCLEOTIDE SEQUENCE [LARGE SCALE GENOMIC DNA]</scope>
    <source>
        <strain evidence="6">BK-3</strain>
    </source>
</reference>
<dbReference type="EMBL" id="VMRY01000092">
    <property type="protein sequence ID" value="TVT51448.1"/>
    <property type="molecule type" value="Genomic_DNA"/>
</dbReference>
<dbReference type="PANTHER" id="PTHR10916">
    <property type="entry name" value="60S RIBOSOMAL PROTEIN L35/50S RIBOSOMAL PROTEIN L29"/>
    <property type="match status" value="1"/>
</dbReference>
<dbReference type="SUPFAM" id="SSF46561">
    <property type="entry name" value="Ribosomal protein L29 (L29p)"/>
    <property type="match status" value="1"/>
</dbReference>
<dbReference type="Gene3D" id="1.10.287.310">
    <property type="match status" value="1"/>
</dbReference>
<dbReference type="HAMAP" id="MF_00374">
    <property type="entry name" value="Ribosomal_uL29"/>
    <property type="match status" value="1"/>
</dbReference>
<name>A0A558CRQ7_9GAMM</name>
<dbReference type="InterPro" id="IPR050063">
    <property type="entry name" value="Ribosomal_protein_uL29"/>
</dbReference>
<evidence type="ECO:0000256" key="2">
    <source>
        <dbReference type="ARBA" id="ARBA00022980"/>
    </source>
</evidence>
<evidence type="ECO:0000256" key="5">
    <source>
        <dbReference type="HAMAP-Rule" id="MF_00374"/>
    </source>
</evidence>
<proteinExistence type="inferred from homology"/>
<evidence type="ECO:0000313" key="6">
    <source>
        <dbReference type="EMBL" id="TVT51448.1"/>
    </source>
</evidence>
<comment type="caution">
    <text evidence="6">The sequence shown here is derived from an EMBL/GenBank/DDBJ whole genome shotgun (WGS) entry which is preliminary data.</text>
</comment>
<sequence>MSASELRQKSPSELEGALLDLRKEQFNLRMQQGTGQLSRPSEMRRVRKEIARVKTLLNEKSAGEAS</sequence>
<dbReference type="InterPro" id="IPR036049">
    <property type="entry name" value="Ribosomal_uL29_sf"/>
</dbReference>
<keyword evidence="2 5" id="KW-0689">Ribosomal protein</keyword>
<dbReference type="AlphaFoldDB" id="A0A558CRQ7"/>
<evidence type="ECO:0000256" key="1">
    <source>
        <dbReference type="ARBA" id="ARBA00009254"/>
    </source>
</evidence>
<accession>A0A558CRQ7</accession>
<evidence type="ECO:0000256" key="4">
    <source>
        <dbReference type="ARBA" id="ARBA00035204"/>
    </source>
</evidence>
<dbReference type="GO" id="GO:0006412">
    <property type="term" value="P:translation"/>
    <property type="evidence" value="ECO:0007669"/>
    <property type="project" value="UniProtKB-UniRule"/>
</dbReference>